<keyword evidence="1 5" id="KW-0808">Transferase</keyword>
<dbReference type="Proteomes" id="UP000298616">
    <property type="component" value="Chromosome"/>
</dbReference>
<dbReference type="OrthoDB" id="9788916at2"/>
<evidence type="ECO:0000313" key="5">
    <source>
        <dbReference type="EMBL" id="QCK15653.1"/>
    </source>
</evidence>
<dbReference type="InterPro" id="IPR000182">
    <property type="entry name" value="GNAT_dom"/>
</dbReference>
<dbReference type="SUPFAM" id="SSF55729">
    <property type="entry name" value="Acyl-CoA N-acyltransferases (Nat)"/>
    <property type="match status" value="1"/>
</dbReference>
<sequence length="185" mass="21245">MTKDTPILETKRLILSKPQESDVSDIVLEANNKKIEAQTLNIPFPYTQKDAENWLSQINEGYNKGDHIAFKILSKKDKSFMGVIGLKIAQRFDHAEMGYWIGEKFWGKGYITESIGAVLEYGFDQLNLHKIFAHYMEGNPASGKVMEKNGMIKEAILKDHVKKGGEYKSIIQYRLTKKEYHESKK</sequence>
<dbReference type="Pfam" id="PF13302">
    <property type="entry name" value="Acetyltransf_3"/>
    <property type="match status" value="1"/>
</dbReference>
<dbReference type="InterPro" id="IPR051531">
    <property type="entry name" value="N-acetyltransferase"/>
</dbReference>
<dbReference type="AlphaFoldDB" id="A0A4D7JL80"/>
<keyword evidence="2" id="KW-0012">Acyltransferase</keyword>
<dbReference type="GO" id="GO:0016747">
    <property type="term" value="F:acyltransferase activity, transferring groups other than amino-acyl groups"/>
    <property type="evidence" value="ECO:0007669"/>
    <property type="project" value="InterPro"/>
</dbReference>
<proteinExistence type="inferred from homology"/>
<evidence type="ECO:0000259" key="4">
    <source>
        <dbReference type="PROSITE" id="PS51186"/>
    </source>
</evidence>
<reference evidence="5 6" key="1">
    <citation type="submission" date="2018-04" db="EMBL/GenBank/DDBJ databases">
        <title>Complete genome uncultured novel isolate.</title>
        <authorList>
            <person name="Merlino G."/>
        </authorList>
    </citation>
    <scope>NUCLEOTIDE SEQUENCE [LARGE SCALE GENOMIC DNA]</scope>
    <source>
        <strain evidence="6">R1DC9</strain>
    </source>
</reference>
<accession>A0A4D7JL80</accession>
<dbReference type="InterPro" id="IPR016181">
    <property type="entry name" value="Acyl_CoA_acyltransferase"/>
</dbReference>
<dbReference type="EMBL" id="CP028923">
    <property type="protein sequence ID" value="QCK15653.1"/>
    <property type="molecule type" value="Genomic_DNA"/>
</dbReference>
<dbReference type="PROSITE" id="PS51186">
    <property type="entry name" value="GNAT"/>
    <property type="match status" value="1"/>
</dbReference>
<dbReference type="PANTHER" id="PTHR43792">
    <property type="entry name" value="GNAT FAMILY, PUTATIVE (AFU_ORTHOLOGUE AFUA_3G00765)-RELATED-RELATED"/>
    <property type="match status" value="1"/>
</dbReference>
<organism evidence="5 6">
    <name type="scientific">Mangrovivirga cuniculi</name>
    <dbReference type="NCBI Taxonomy" id="2715131"/>
    <lineage>
        <taxon>Bacteria</taxon>
        <taxon>Pseudomonadati</taxon>
        <taxon>Bacteroidota</taxon>
        <taxon>Cytophagia</taxon>
        <taxon>Cytophagales</taxon>
        <taxon>Mangrovivirgaceae</taxon>
        <taxon>Mangrovivirga</taxon>
    </lineage>
</organism>
<feature type="domain" description="N-acetyltransferase" evidence="4">
    <location>
        <begin position="26"/>
        <end position="180"/>
    </location>
</feature>
<protein>
    <submittedName>
        <fullName evidence="5">N-acetyltransferase</fullName>
    </submittedName>
</protein>
<dbReference type="Gene3D" id="3.40.630.30">
    <property type="match status" value="1"/>
</dbReference>
<evidence type="ECO:0000313" key="6">
    <source>
        <dbReference type="Proteomes" id="UP000298616"/>
    </source>
</evidence>
<gene>
    <name evidence="5" type="ORF">DCC35_13325</name>
</gene>
<keyword evidence="6" id="KW-1185">Reference proteome</keyword>
<comment type="similarity">
    <text evidence="3">Belongs to the acetyltransferase family. RimJ subfamily.</text>
</comment>
<dbReference type="KEGG" id="fpf:DCC35_13325"/>
<evidence type="ECO:0000256" key="2">
    <source>
        <dbReference type="ARBA" id="ARBA00023315"/>
    </source>
</evidence>
<dbReference type="RefSeq" id="WP_137091250.1">
    <property type="nucleotide sequence ID" value="NZ_CP028923.1"/>
</dbReference>
<evidence type="ECO:0000256" key="1">
    <source>
        <dbReference type="ARBA" id="ARBA00022679"/>
    </source>
</evidence>
<dbReference type="PANTHER" id="PTHR43792:SF8">
    <property type="entry name" value="[RIBOSOMAL PROTEIN US5]-ALANINE N-ACETYLTRANSFERASE"/>
    <property type="match status" value="1"/>
</dbReference>
<evidence type="ECO:0000256" key="3">
    <source>
        <dbReference type="ARBA" id="ARBA00038502"/>
    </source>
</evidence>
<name>A0A4D7JL80_9BACT</name>